<reference evidence="2 3" key="1">
    <citation type="submission" date="2018-06" db="EMBL/GenBank/DDBJ databases">
        <title>Genomic Encyclopedia of Archaeal and Bacterial Type Strains, Phase II (KMG-II): from individual species to whole genera.</title>
        <authorList>
            <person name="Goeker M."/>
        </authorList>
    </citation>
    <scope>NUCLEOTIDE SEQUENCE [LARGE SCALE GENOMIC DNA]</scope>
    <source>
        <strain evidence="2 3">DSM 6779</strain>
    </source>
</reference>
<keyword evidence="1" id="KW-0812">Transmembrane</keyword>
<protein>
    <submittedName>
        <fullName evidence="2">Uncharacterized protein</fullName>
    </submittedName>
</protein>
<organism evidence="2 3">
    <name type="scientific">Breznakibacter xylanolyticus</name>
    <dbReference type="NCBI Taxonomy" id="990"/>
    <lineage>
        <taxon>Bacteria</taxon>
        <taxon>Pseudomonadati</taxon>
        <taxon>Bacteroidota</taxon>
        <taxon>Bacteroidia</taxon>
        <taxon>Marinilabiliales</taxon>
        <taxon>Marinilabiliaceae</taxon>
        <taxon>Breznakibacter</taxon>
    </lineage>
</organism>
<name>A0A2W7NCN5_9BACT</name>
<evidence type="ECO:0000256" key="1">
    <source>
        <dbReference type="SAM" id="Phobius"/>
    </source>
</evidence>
<accession>A0A2W7NCN5</accession>
<dbReference type="Pfam" id="PF20050">
    <property type="entry name" value="DUF6452"/>
    <property type="match status" value="1"/>
</dbReference>
<sequence>MIANSPQNCNFRHKFFIMHHHRLLRFCGIGLMVLLPLMIGGCNESGICLSNQHAVQVSLISAHTGKDTTLTTSVFGAGRSDSVYASQALSKLFLPLEFDHDPDTTFFVIKTKTTADTLAFLYRKELDFISGECGYVFSFTIDGVAHTTNKIDYSTIVYPTVKYGEDLTNVQVYIY</sequence>
<keyword evidence="1" id="KW-1133">Transmembrane helix</keyword>
<dbReference type="InterPro" id="IPR045607">
    <property type="entry name" value="DUF6452"/>
</dbReference>
<feature type="transmembrane region" description="Helical" evidence="1">
    <location>
        <begin position="23"/>
        <end position="41"/>
    </location>
</feature>
<evidence type="ECO:0000313" key="3">
    <source>
        <dbReference type="Proteomes" id="UP000249239"/>
    </source>
</evidence>
<gene>
    <name evidence="2" type="ORF">LX69_03298</name>
</gene>
<dbReference type="EMBL" id="QKZK01000047">
    <property type="protein sequence ID" value="PZX10836.1"/>
    <property type="molecule type" value="Genomic_DNA"/>
</dbReference>
<proteinExistence type="predicted"/>
<dbReference type="Proteomes" id="UP000249239">
    <property type="component" value="Unassembled WGS sequence"/>
</dbReference>
<dbReference type="AlphaFoldDB" id="A0A2W7NCN5"/>
<keyword evidence="3" id="KW-1185">Reference proteome</keyword>
<evidence type="ECO:0000313" key="2">
    <source>
        <dbReference type="EMBL" id="PZX10836.1"/>
    </source>
</evidence>
<keyword evidence="1" id="KW-0472">Membrane</keyword>
<comment type="caution">
    <text evidence="2">The sequence shown here is derived from an EMBL/GenBank/DDBJ whole genome shotgun (WGS) entry which is preliminary data.</text>
</comment>